<dbReference type="InterPro" id="IPR010982">
    <property type="entry name" value="Lambda_DNA-bd_dom_sf"/>
</dbReference>
<feature type="domain" description="HTH cro/C1-type" evidence="2">
    <location>
        <begin position="22"/>
        <end position="76"/>
    </location>
</feature>
<dbReference type="Gene3D" id="1.10.260.40">
    <property type="entry name" value="lambda repressor-like DNA-binding domains"/>
    <property type="match status" value="1"/>
</dbReference>
<dbReference type="InterPro" id="IPR011051">
    <property type="entry name" value="RmlC_Cupin_sf"/>
</dbReference>
<dbReference type="CDD" id="cd02209">
    <property type="entry name" value="cupin_XRE_C"/>
    <property type="match status" value="1"/>
</dbReference>
<dbReference type="SUPFAM" id="SSF47413">
    <property type="entry name" value="lambda repressor-like DNA-binding domains"/>
    <property type="match status" value="1"/>
</dbReference>
<evidence type="ECO:0000259" key="2">
    <source>
        <dbReference type="PROSITE" id="PS50943"/>
    </source>
</evidence>
<organism evidence="3 4">
    <name type="scientific">Papillibacter cinnamivorans DSM 12816</name>
    <dbReference type="NCBI Taxonomy" id="1122930"/>
    <lineage>
        <taxon>Bacteria</taxon>
        <taxon>Bacillati</taxon>
        <taxon>Bacillota</taxon>
        <taxon>Clostridia</taxon>
        <taxon>Eubacteriales</taxon>
        <taxon>Oscillospiraceae</taxon>
        <taxon>Papillibacter</taxon>
    </lineage>
</organism>
<dbReference type="SMART" id="SM00530">
    <property type="entry name" value="HTH_XRE"/>
    <property type="match status" value="1"/>
</dbReference>
<reference evidence="3 4" key="1">
    <citation type="submission" date="2017-04" db="EMBL/GenBank/DDBJ databases">
        <authorList>
            <person name="Afonso C.L."/>
            <person name="Miller P.J."/>
            <person name="Scott M.A."/>
            <person name="Spackman E."/>
            <person name="Goraichik I."/>
            <person name="Dimitrov K.M."/>
            <person name="Suarez D.L."/>
            <person name="Swayne D.E."/>
        </authorList>
    </citation>
    <scope>NUCLEOTIDE SEQUENCE [LARGE SCALE GENOMIC DNA]</scope>
    <source>
        <strain evidence="3 4">DSM 12816</strain>
    </source>
</reference>
<evidence type="ECO:0000313" key="4">
    <source>
        <dbReference type="Proteomes" id="UP000192790"/>
    </source>
</evidence>
<dbReference type="InterPro" id="IPR013096">
    <property type="entry name" value="Cupin_2"/>
</dbReference>
<dbReference type="InterPro" id="IPR050807">
    <property type="entry name" value="TransReg_Diox_bact_type"/>
</dbReference>
<sequence>MKCAAACRKTGVVLLDEIGEIIRRARKERKMTLKQLAEETGLSVSFLSEVERGVANVSVAALARVARALKLETIGLAESGREADTGKEKRKEEVTLVKKDRRIRILQPGYDAVPELLTSDFGQRIDAMYVKLKPGFESGPDPFAAVKGEKLLYMLEGEAAMTVCGRTYELSKGDSIYYPASSPIRFQNTRDTDAEVLVVLVSR</sequence>
<dbReference type="InterPro" id="IPR001387">
    <property type="entry name" value="Cro/C1-type_HTH"/>
</dbReference>
<dbReference type="SUPFAM" id="SSF51182">
    <property type="entry name" value="RmlC-like cupins"/>
    <property type="match status" value="1"/>
</dbReference>
<keyword evidence="4" id="KW-1185">Reference proteome</keyword>
<dbReference type="GO" id="GO:0005829">
    <property type="term" value="C:cytosol"/>
    <property type="evidence" value="ECO:0007669"/>
    <property type="project" value="TreeGrafter"/>
</dbReference>
<name>A0A1W2BA04_9FIRM</name>
<dbReference type="Pfam" id="PF07883">
    <property type="entry name" value="Cupin_2"/>
    <property type="match status" value="1"/>
</dbReference>
<dbReference type="PANTHER" id="PTHR46797">
    <property type="entry name" value="HTH-TYPE TRANSCRIPTIONAL REGULATOR"/>
    <property type="match status" value="1"/>
</dbReference>
<evidence type="ECO:0000313" key="3">
    <source>
        <dbReference type="EMBL" id="SMC69684.1"/>
    </source>
</evidence>
<dbReference type="Pfam" id="PF01381">
    <property type="entry name" value="HTH_3"/>
    <property type="match status" value="1"/>
</dbReference>
<dbReference type="GO" id="GO:0003677">
    <property type="term" value="F:DNA binding"/>
    <property type="evidence" value="ECO:0007669"/>
    <property type="project" value="UniProtKB-KW"/>
</dbReference>
<evidence type="ECO:0000256" key="1">
    <source>
        <dbReference type="ARBA" id="ARBA00023125"/>
    </source>
</evidence>
<keyword evidence="1" id="KW-0238">DNA-binding</keyword>
<proteinExistence type="predicted"/>
<accession>A0A1W2BA04</accession>
<dbReference type="RefSeq" id="WP_084234760.1">
    <property type="nucleotide sequence ID" value="NZ_FWXW01000005.1"/>
</dbReference>
<protein>
    <submittedName>
        <fullName evidence="3">Transcriptional regulator, XRE family with cupin sensor</fullName>
    </submittedName>
</protein>
<gene>
    <name evidence="3" type="ORF">SAMN02745168_2085</name>
</gene>
<dbReference type="Proteomes" id="UP000192790">
    <property type="component" value="Unassembled WGS sequence"/>
</dbReference>
<dbReference type="PANTHER" id="PTHR46797:SF25">
    <property type="entry name" value="TRANSCRIPTIONAL REGULATOR"/>
    <property type="match status" value="1"/>
</dbReference>
<dbReference type="Gene3D" id="2.60.120.10">
    <property type="entry name" value="Jelly Rolls"/>
    <property type="match status" value="1"/>
</dbReference>
<dbReference type="AlphaFoldDB" id="A0A1W2BA04"/>
<dbReference type="OrthoDB" id="9814553at2"/>
<dbReference type="GO" id="GO:0003700">
    <property type="term" value="F:DNA-binding transcription factor activity"/>
    <property type="evidence" value="ECO:0007669"/>
    <property type="project" value="TreeGrafter"/>
</dbReference>
<dbReference type="CDD" id="cd00093">
    <property type="entry name" value="HTH_XRE"/>
    <property type="match status" value="1"/>
</dbReference>
<dbReference type="PROSITE" id="PS50943">
    <property type="entry name" value="HTH_CROC1"/>
    <property type="match status" value="1"/>
</dbReference>
<dbReference type="EMBL" id="FWXW01000005">
    <property type="protein sequence ID" value="SMC69684.1"/>
    <property type="molecule type" value="Genomic_DNA"/>
</dbReference>
<dbReference type="InterPro" id="IPR014710">
    <property type="entry name" value="RmlC-like_jellyroll"/>
</dbReference>
<dbReference type="STRING" id="1122930.SAMN02745168_2085"/>